<dbReference type="InterPro" id="IPR001207">
    <property type="entry name" value="Transposase_mutator"/>
</dbReference>
<dbReference type="AlphaFoldDB" id="A0A1I0SK31"/>
<evidence type="ECO:0000256" key="2">
    <source>
        <dbReference type="ARBA" id="ARBA00010961"/>
    </source>
</evidence>
<sequence length="59" mass="7049">KKDQFEMAEDLKLIYRSPSKEIALEMFRQFESKWSSKYPREVQSWANELDVLGQVLIIV</sequence>
<keyword evidence="3" id="KW-0815">Transposition</keyword>
<dbReference type="EMBL" id="FOJS01000001">
    <property type="protein sequence ID" value="SFA39891.1"/>
    <property type="molecule type" value="Genomic_DNA"/>
</dbReference>
<keyword evidence="4" id="KW-0238">DNA-binding</keyword>
<evidence type="ECO:0000256" key="3">
    <source>
        <dbReference type="ARBA" id="ARBA00022578"/>
    </source>
</evidence>
<comment type="function">
    <text evidence="1">Required for the transposition of the insertion element.</text>
</comment>
<name>A0A1I0SK31_9BACL</name>
<organism evidence="6 7">
    <name type="scientific">Parageobacillus thermantarcticus</name>
    <dbReference type="NCBI Taxonomy" id="186116"/>
    <lineage>
        <taxon>Bacteria</taxon>
        <taxon>Bacillati</taxon>
        <taxon>Bacillota</taxon>
        <taxon>Bacilli</taxon>
        <taxon>Bacillales</taxon>
        <taxon>Anoxybacillaceae</taxon>
        <taxon>Parageobacillus</taxon>
    </lineage>
</organism>
<protein>
    <submittedName>
        <fullName evidence="6">Transposase, Mutator family</fullName>
    </submittedName>
</protein>
<proteinExistence type="inferred from homology"/>
<comment type="similarity">
    <text evidence="2">Belongs to the transposase mutator family.</text>
</comment>
<dbReference type="GO" id="GO:0003677">
    <property type="term" value="F:DNA binding"/>
    <property type="evidence" value="ECO:0007669"/>
    <property type="project" value="UniProtKB-KW"/>
</dbReference>
<evidence type="ECO:0000256" key="5">
    <source>
        <dbReference type="ARBA" id="ARBA00023172"/>
    </source>
</evidence>
<dbReference type="GO" id="GO:0004803">
    <property type="term" value="F:transposase activity"/>
    <property type="evidence" value="ECO:0007669"/>
    <property type="project" value="InterPro"/>
</dbReference>
<feature type="non-terminal residue" evidence="6">
    <location>
        <position position="1"/>
    </location>
</feature>
<dbReference type="GO" id="GO:0006313">
    <property type="term" value="P:DNA transposition"/>
    <property type="evidence" value="ECO:0007669"/>
    <property type="project" value="InterPro"/>
</dbReference>
<dbReference type="Proteomes" id="UP000198650">
    <property type="component" value="Unassembled WGS sequence"/>
</dbReference>
<evidence type="ECO:0000313" key="6">
    <source>
        <dbReference type="EMBL" id="SFA39891.1"/>
    </source>
</evidence>
<accession>A0A1I0SK31</accession>
<evidence type="ECO:0000256" key="4">
    <source>
        <dbReference type="ARBA" id="ARBA00023125"/>
    </source>
</evidence>
<reference evidence="7" key="1">
    <citation type="submission" date="2016-10" db="EMBL/GenBank/DDBJ databases">
        <authorList>
            <person name="Varghese N."/>
            <person name="Submissions S."/>
        </authorList>
    </citation>
    <scope>NUCLEOTIDE SEQUENCE [LARGE SCALE GENOMIC DNA]</scope>
    <source>
        <strain evidence="7">M1</strain>
    </source>
</reference>
<gene>
    <name evidence="6" type="ORF">SAMN05192569_1001428</name>
</gene>
<keyword evidence="7" id="KW-1185">Reference proteome</keyword>
<dbReference type="STRING" id="186116.SAMN05192569_1001428"/>
<evidence type="ECO:0000313" key="7">
    <source>
        <dbReference type="Proteomes" id="UP000198650"/>
    </source>
</evidence>
<evidence type="ECO:0000256" key="1">
    <source>
        <dbReference type="ARBA" id="ARBA00002190"/>
    </source>
</evidence>
<dbReference type="Pfam" id="PF00872">
    <property type="entry name" value="Transposase_mut"/>
    <property type="match status" value="1"/>
</dbReference>
<keyword evidence="5" id="KW-0233">DNA recombination</keyword>